<evidence type="ECO:0000259" key="1">
    <source>
        <dbReference type="SMART" id="SM00860"/>
    </source>
</evidence>
<sequence>MKNSKMNTILNNLQIRLSENDGVLTVPYDDGSLHPATFRFHEPLSNEKLLRFERDLAYSLPEDYRSFLLYCNGCRLFDHPSYGGENYLHSIDQIVLYTYEEDENEDQYLKIGYFCQDDLVIDLEAHAQGEPHYILVKGMLDDFAEARPLHMNFEQWFERFLETHGEKFWTLTSLD</sequence>
<dbReference type="EMBL" id="JBHUMM010000044">
    <property type="protein sequence ID" value="MFD2673430.1"/>
    <property type="molecule type" value="Genomic_DNA"/>
</dbReference>
<gene>
    <name evidence="2" type="ORF">ACFSUC_17930</name>
</gene>
<name>A0ABW5RF86_9BACL</name>
<evidence type="ECO:0000313" key="3">
    <source>
        <dbReference type="Proteomes" id="UP001597497"/>
    </source>
</evidence>
<protein>
    <submittedName>
        <fullName evidence="2">SMI1/KNR4 family protein</fullName>
    </submittedName>
</protein>
<organism evidence="2 3">
    <name type="scientific">Marinicrinis sediminis</name>
    <dbReference type="NCBI Taxonomy" id="1652465"/>
    <lineage>
        <taxon>Bacteria</taxon>
        <taxon>Bacillati</taxon>
        <taxon>Bacillota</taxon>
        <taxon>Bacilli</taxon>
        <taxon>Bacillales</taxon>
        <taxon>Paenibacillaceae</taxon>
    </lineage>
</organism>
<dbReference type="Gene3D" id="3.40.1580.10">
    <property type="entry name" value="SMI1/KNR4-like"/>
    <property type="match status" value="1"/>
</dbReference>
<dbReference type="InterPro" id="IPR018958">
    <property type="entry name" value="Knr4/Smi1-like_dom"/>
</dbReference>
<comment type="caution">
    <text evidence="2">The sequence shown here is derived from an EMBL/GenBank/DDBJ whole genome shotgun (WGS) entry which is preliminary data.</text>
</comment>
<dbReference type="InterPro" id="IPR037883">
    <property type="entry name" value="Knr4/Smi1-like_sf"/>
</dbReference>
<feature type="domain" description="Knr4/Smi1-like" evidence="1">
    <location>
        <begin position="43"/>
        <end position="159"/>
    </location>
</feature>
<dbReference type="SMART" id="SM00860">
    <property type="entry name" value="SMI1_KNR4"/>
    <property type="match status" value="1"/>
</dbReference>
<dbReference type="Pfam" id="PF09346">
    <property type="entry name" value="SMI1_KNR4"/>
    <property type="match status" value="1"/>
</dbReference>
<dbReference type="RefSeq" id="WP_379931020.1">
    <property type="nucleotide sequence ID" value="NZ_JBHUMM010000044.1"/>
</dbReference>
<keyword evidence="3" id="KW-1185">Reference proteome</keyword>
<proteinExistence type="predicted"/>
<dbReference type="Proteomes" id="UP001597497">
    <property type="component" value="Unassembled WGS sequence"/>
</dbReference>
<dbReference type="SUPFAM" id="SSF160631">
    <property type="entry name" value="SMI1/KNR4-like"/>
    <property type="match status" value="1"/>
</dbReference>
<reference evidence="3" key="1">
    <citation type="journal article" date="2019" name="Int. J. Syst. Evol. Microbiol.">
        <title>The Global Catalogue of Microorganisms (GCM) 10K type strain sequencing project: providing services to taxonomists for standard genome sequencing and annotation.</title>
        <authorList>
            <consortium name="The Broad Institute Genomics Platform"/>
            <consortium name="The Broad Institute Genome Sequencing Center for Infectious Disease"/>
            <person name="Wu L."/>
            <person name="Ma J."/>
        </authorList>
    </citation>
    <scope>NUCLEOTIDE SEQUENCE [LARGE SCALE GENOMIC DNA]</scope>
    <source>
        <strain evidence="3">KCTC 33676</strain>
    </source>
</reference>
<evidence type="ECO:0000313" key="2">
    <source>
        <dbReference type="EMBL" id="MFD2673430.1"/>
    </source>
</evidence>
<accession>A0ABW5RF86</accession>